<accession>A0A819NH08</accession>
<evidence type="ECO:0000256" key="1">
    <source>
        <dbReference type="SAM" id="MobiDB-lite"/>
    </source>
</evidence>
<proteinExistence type="predicted"/>
<feature type="compositionally biased region" description="Acidic residues" evidence="1">
    <location>
        <begin position="159"/>
        <end position="169"/>
    </location>
</feature>
<feature type="non-terminal residue" evidence="2">
    <location>
        <position position="1"/>
    </location>
</feature>
<gene>
    <name evidence="2" type="ORF">UXM345_LOCUS15939</name>
</gene>
<protein>
    <submittedName>
        <fullName evidence="2">Uncharacterized protein</fullName>
    </submittedName>
</protein>
<evidence type="ECO:0000313" key="3">
    <source>
        <dbReference type="Proteomes" id="UP000663842"/>
    </source>
</evidence>
<evidence type="ECO:0000313" key="2">
    <source>
        <dbReference type="EMBL" id="CAF3996903.1"/>
    </source>
</evidence>
<reference evidence="2" key="1">
    <citation type="submission" date="2021-02" db="EMBL/GenBank/DDBJ databases">
        <authorList>
            <person name="Nowell W R."/>
        </authorList>
    </citation>
    <scope>NUCLEOTIDE SEQUENCE</scope>
</reference>
<sequence length="378" mass="42809">MFKFRQFTLPSDSMLHYHRGASVINTDMVPMKQQQQPRERSLSPDSLEQRFFKHHIMPDSVDDDESFLSSSPSLVDSINIDQQQRQLNSTKTIVHKLTSNGLLSTLSFINDNDNDDDEDDDMDDDFDEIHFDQDEVNLLFSDPDDGVLCRLSNDLIDMEDDYDDDDESDDYCKHTRPMSDITSPNLVISSSSSSSSSPSPSSTSSSSSLQDPQQLYSTYRFLDPISEAASEEERRAAISIIRQQQKHKHSTSSSSLSISANGHCDGDTTTNDDLSTLSDIDEQSISIDENSTLQPSILFRDQQQHIHKKRRHKEFCCLNWPTKHETIDTSGGGGPGDTLERLRNITKMFGSKKPEDDELQLQKVEKLAPGEKIKNRFE</sequence>
<feature type="region of interest" description="Disordered" evidence="1">
    <location>
        <begin position="241"/>
        <end position="275"/>
    </location>
</feature>
<dbReference type="EMBL" id="CAJOBF010001938">
    <property type="protein sequence ID" value="CAF3996903.1"/>
    <property type="molecule type" value="Genomic_DNA"/>
</dbReference>
<dbReference type="Proteomes" id="UP000663842">
    <property type="component" value="Unassembled WGS sequence"/>
</dbReference>
<name>A0A819NH08_9BILA</name>
<organism evidence="2 3">
    <name type="scientific">Rotaria magnacalcarata</name>
    <dbReference type="NCBI Taxonomy" id="392030"/>
    <lineage>
        <taxon>Eukaryota</taxon>
        <taxon>Metazoa</taxon>
        <taxon>Spiralia</taxon>
        <taxon>Gnathifera</taxon>
        <taxon>Rotifera</taxon>
        <taxon>Eurotatoria</taxon>
        <taxon>Bdelloidea</taxon>
        <taxon>Philodinida</taxon>
        <taxon>Philodinidae</taxon>
        <taxon>Rotaria</taxon>
    </lineage>
</organism>
<dbReference type="AlphaFoldDB" id="A0A819NH08"/>
<feature type="region of interest" description="Disordered" evidence="1">
    <location>
        <begin position="159"/>
        <end position="212"/>
    </location>
</feature>
<feature type="compositionally biased region" description="Low complexity" evidence="1">
    <location>
        <begin position="189"/>
        <end position="208"/>
    </location>
</feature>
<comment type="caution">
    <text evidence="2">The sequence shown here is derived from an EMBL/GenBank/DDBJ whole genome shotgun (WGS) entry which is preliminary data.</text>
</comment>